<dbReference type="AlphaFoldDB" id="A0A833ZPF7"/>
<dbReference type="EMBL" id="JABVXQ010000008">
    <property type="protein sequence ID" value="KAF6094696.1"/>
    <property type="molecule type" value="Genomic_DNA"/>
</dbReference>
<feature type="region of interest" description="Disordered" evidence="1">
    <location>
        <begin position="31"/>
        <end position="64"/>
    </location>
</feature>
<feature type="transmembrane region" description="Helical" evidence="2">
    <location>
        <begin position="93"/>
        <end position="117"/>
    </location>
</feature>
<keyword evidence="2" id="KW-0472">Membrane</keyword>
<organism evidence="3 4">
    <name type="scientific">Phyllostomus discolor</name>
    <name type="common">pale spear-nosed bat</name>
    <dbReference type="NCBI Taxonomy" id="89673"/>
    <lineage>
        <taxon>Eukaryota</taxon>
        <taxon>Metazoa</taxon>
        <taxon>Chordata</taxon>
        <taxon>Craniata</taxon>
        <taxon>Vertebrata</taxon>
        <taxon>Euteleostomi</taxon>
        <taxon>Mammalia</taxon>
        <taxon>Eutheria</taxon>
        <taxon>Laurasiatheria</taxon>
        <taxon>Chiroptera</taxon>
        <taxon>Yangochiroptera</taxon>
        <taxon>Phyllostomidae</taxon>
        <taxon>Phyllostominae</taxon>
        <taxon>Phyllostomus</taxon>
    </lineage>
</organism>
<protein>
    <submittedName>
        <fullName evidence="3">Uncharacterized protein</fullName>
    </submittedName>
</protein>
<keyword evidence="2" id="KW-1133">Transmembrane helix</keyword>
<comment type="caution">
    <text evidence="3">The sequence shown here is derived from an EMBL/GenBank/DDBJ whole genome shotgun (WGS) entry which is preliminary data.</text>
</comment>
<reference evidence="3 4" key="1">
    <citation type="journal article" date="2020" name="Nature">
        <title>Six reference-quality genomes reveal evolution of bat adaptations.</title>
        <authorList>
            <person name="Jebb D."/>
            <person name="Huang Z."/>
            <person name="Pippel M."/>
            <person name="Hughes G.M."/>
            <person name="Lavrichenko K."/>
            <person name="Devanna P."/>
            <person name="Winkler S."/>
            <person name="Jermiin L.S."/>
            <person name="Skirmuntt E.C."/>
            <person name="Katzourakis A."/>
            <person name="Burkitt-Gray L."/>
            <person name="Ray D.A."/>
            <person name="Sullivan K.A.M."/>
            <person name="Roscito J.G."/>
            <person name="Kirilenko B.M."/>
            <person name="Davalos L.M."/>
            <person name="Corthals A.P."/>
            <person name="Power M.L."/>
            <person name="Jones G."/>
            <person name="Ransome R.D."/>
            <person name="Dechmann D.K.N."/>
            <person name="Locatelli A.G."/>
            <person name="Puechmaille S.J."/>
            <person name="Fedrigo O."/>
            <person name="Jarvis E.D."/>
            <person name="Hiller M."/>
            <person name="Vernes S.C."/>
            <person name="Myers E.W."/>
            <person name="Teeling E.C."/>
        </authorList>
    </citation>
    <scope>NUCLEOTIDE SEQUENCE [LARGE SCALE GENOMIC DNA]</scope>
    <source>
        <strain evidence="3">Bat1K_MPI-CBG_1</strain>
    </source>
</reference>
<proteinExistence type="predicted"/>
<gene>
    <name evidence="3" type="ORF">HJG60_011806</name>
</gene>
<accession>A0A833ZPF7</accession>
<evidence type="ECO:0000256" key="1">
    <source>
        <dbReference type="SAM" id="MobiDB-lite"/>
    </source>
</evidence>
<sequence length="127" mass="13812">MHQAFLEGLSCKNPGWLLAAFLKASREMVDGGVRSPDSDPGDLTAPSSLPSSGPPGIGPRSSSAHSVPFILRGSPPLLLLNEPLYTRLCGKDFPASFLIFSTNLACGLYSAFFFFFYRRRNVAQISW</sequence>
<dbReference type="Proteomes" id="UP000664940">
    <property type="component" value="Unassembled WGS sequence"/>
</dbReference>
<evidence type="ECO:0000256" key="2">
    <source>
        <dbReference type="SAM" id="Phobius"/>
    </source>
</evidence>
<evidence type="ECO:0000313" key="3">
    <source>
        <dbReference type="EMBL" id="KAF6094696.1"/>
    </source>
</evidence>
<keyword evidence="2" id="KW-0812">Transmembrane</keyword>
<evidence type="ECO:0000313" key="4">
    <source>
        <dbReference type="Proteomes" id="UP000664940"/>
    </source>
</evidence>
<name>A0A833ZPF7_9CHIR</name>